<feature type="compositionally biased region" description="Basic and acidic residues" evidence="1">
    <location>
        <begin position="100"/>
        <end position="119"/>
    </location>
</feature>
<evidence type="ECO:0000313" key="2">
    <source>
        <dbReference type="EMBL" id="GAB1227714.1"/>
    </source>
</evidence>
<comment type="caution">
    <text evidence="2">The sequence shown here is derived from an EMBL/GenBank/DDBJ whole genome shotgun (WGS) entry which is preliminary data.</text>
</comment>
<dbReference type="EMBL" id="BAAFRS010000353">
    <property type="protein sequence ID" value="GAB1227714.1"/>
    <property type="molecule type" value="Genomic_DNA"/>
</dbReference>
<feature type="compositionally biased region" description="Low complexity" evidence="1">
    <location>
        <begin position="173"/>
        <end position="182"/>
    </location>
</feature>
<proteinExistence type="predicted"/>
<keyword evidence="3" id="KW-1185">Reference proteome</keyword>
<evidence type="ECO:0000313" key="3">
    <source>
        <dbReference type="Proteomes" id="UP001628156"/>
    </source>
</evidence>
<accession>A0ABQ0DXZ1</accession>
<evidence type="ECO:0000256" key="1">
    <source>
        <dbReference type="SAM" id="MobiDB-lite"/>
    </source>
</evidence>
<name>A0ABQ0DXZ1_9EUKA</name>
<gene>
    <name evidence="2" type="ORF">ENUP19_0353G0002</name>
</gene>
<feature type="region of interest" description="Disordered" evidence="1">
    <location>
        <begin position="29"/>
        <end position="154"/>
    </location>
</feature>
<feature type="compositionally biased region" description="Polar residues" evidence="1">
    <location>
        <begin position="120"/>
        <end position="142"/>
    </location>
</feature>
<feature type="compositionally biased region" description="Basic and acidic residues" evidence="1">
    <location>
        <begin position="69"/>
        <end position="91"/>
    </location>
</feature>
<feature type="region of interest" description="Disordered" evidence="1">
    <location>
        <begin position="170"/>
        <end position="204"/>
    </location>
</feature>
<organism evidence="2 3">
    <name type="scientific">Entamoeba nuttalli</name>
    <dbReference type="NCBI Taxonomy" id="412467"/>
    <lineage>
        <taxon>Eukaryota</taxon>
        <taxon>Amoebozoa</taxon>
        <taxon>Evosea</taxon>
        <taxon>Archamoebae</taxon>
        <taxon>Mastigamoebida</taxon>
        <taxon>Entamoebidae</taxon>
        <taxon>Entamoeba</taxon>
    </lineage>
</organism>
<dbReference type="Proteomes" id="UP001628156">
    <property type="component" value="Unassembled WGS sequence"/>
</dbReference>
<reference evidence="2 3" key="1">
    <citation type="journal article" date="2019" name="PLoS Negl. Trop. Dis.">
        <title>Whole genome sequencing of Entamoeba nuttalli reveals mammalian host-related molecular signatures and a novel octapeptide-repeat surface protein.</title>
        <authorList>
            <person name="Tanaka M."/>
            <person name="Makiuchi T."/>
            <person name="Komiyama T."/>
            <person name="Shiina T."/>
            <person name="Osaki K."/>
            <person name="Tachibana H."/>
        </authorList>
    </citation>
    <scope>NUCLEOTIDE SEQUENCE [LARGE SCALE GENOMIC DNA]</scope>
    <source>
        <strain evidence="2 3">P19-061405</strain>
    </source>
</reference>
<feature type="compositionally biased region" description="Basic and acidic residues" evidence="1">
    <location>
        <begin position="143"/>
        <end position="153"/>
    </location>
</feature>
<feature type="compositionally biased region" description="Polar residues" evidence="1">
    <location>
        <begin position="38"/>
        <end position="47"/>
    </location>
</feature>
<protein>
    <recommendedName>
        <fullName evidence="4">Uro-adherence factor A</fullName>
    </recommendedName>
</protein>
<evidence type="ECO:0008006" key="4">
    <source>
        <dbReference type="Google" id="ProtNLM"/>
    </source>
</evidence>
<sequence>MSQEKKVESSIIFDREKEFQIGTLESMIGITRKENEENSLGISQTTPKKIKQPKSLVEESHVEKKKTNRSTEEKEQKPDQEIQSQTEKKESNLSTNQEIVEDKTNEIKDKTSETKDNKEAFSNTTASSQKEGTTEINVQETPKTAEENFEKNNDINISHIVDNADIQKTTNESQNSNQNQVSLVEESKQQIKGVETLPQEHKTTNKELEISDITSNETNKNEKVESIEEEKNSIILTHENDLIDKKESNTISKSFSAQEQIKASQCRESLIHTERLMATVKDNMHQAEEKVVSTVKYNKIETPRKRASVSRITLLDDPIKHQKTEFNGIKEDIIPHKKESVTRISDGSRFSVKKLSFDENEEEQEEMEKENLHQVTSPIKEVSQMEEVPIETQTPNHNKNEEISGISSISRLSDKMREETKPSKSLMLNKSRCSEFKRKLSLVGKKIGEETECQIKKPVPATSINLFNSSILQPRGKRTKTLPCLNSNGRLCSLETDMEKDEQSAYSLLQNTHINLNQDMEEDEIENEMRSIQLNMRLSNYRNSNI</sequence>